<protein>
    <submittedName>
        <fullName evidence="4">AraC family transcriptional regulator</fullName>
    </submittedName>
</protein>
<dbReference type="InterPro" id="IPR018060">
    <property type="entry name" value="HTH_AraC"/>
</dbReference>
<reference evidence="4 5" key="1">
    <citation type="submission" date="2020-04" db="EMBL/GenBank/DDBJ databases">
        <title>Genomic insights into acetone-butanol-ethanol (ABE) fermentation by sequencing solventogenic clostridia strains.</title>
        <authorList>
            <person name="Brown S."/>
        </authorList>
    </citation>
    <scope>NUCLEOTIDE SEQUENCE [LARGE SCALE GENOMIC DNA]</scope>
    <source>
        <strain evidence="4 5">DJ011</strain>
    </source>
</reference>
<dbReference type="Pfam" id="PF00165">
    <property type="entry name" value="HTH_AraC"/>
    <property type="match status" value="1"/>
</dbReference>
<dbReference type="GO" id="GO:0003700">
    <property type="term" value="F:DNA-binding transcription factor activity"/>
    <property type="evidence" value="ECO:0007669"/>
    <property type="project" value="InterPro"/>
</dbReference>
<comment type="caution">
    <text evidence="4">The sequence shown here is derived from an EMBL/GenBank/DDBJ whole genome shotgun (WGS) entry which is preliminary data.</text>
</comment>
<dbReference type="EMBL" id="JAAZWO010000064">
    <property type="protein sequence ID" value="MBC2400199.1"/>
    <property type="molecule type" value="Genomic_DNA"/>
</dbReference>
<dbReference type="SUPFAM" id="SSF46689">
    <property type="entry name" value="Homeodomain-like"/>
    <property type="match status" value="1"/>
</dbReference>
<name>A0A923EEQ1_CLOTT</name>
<dbReference type="GO" id="GO:0043565">
    <property type="term" value="F:sequence-specific DNA binding"/>
    <property type="evidence" value="ECO:0007669"/>
    <property type="project" value="InterPro"/>
</dbReference>
<keyword evidence="1" id="KW-0805">Transcription regulation</keyword>
<keyword evidence="2" id="KW-0804">Transcription</keyword>
<organism evidence="4 5">
    <name type="scientific">Clostridium tetanomorphum</name>
    <dbReference type="NCBI Taxonomy" id="1553"/>
    <lineage>
        <taxon>Bacteria</taxon>
        <taxon>Bacillati</taxon>
        <taxon>Bacillota</taxon>
        <taxon>Clostridia</taxon>
        <taxon>Eubacteriales</taxon>
        <taxon>Clostridiaceae</taxon>
        <taxon>Clostridium</taxon>
    </lineage>
</organism>
<dbReference type="PROSITE" id="PS01124">
    <property type="entry name" value="HTH_ARAC_FAMILY_2"/>
    <property type="match status" value="1"/>
</dbReference>
<feature type="domain" description="HTH araC/xylS-type" evidence="3">
    <location>
        <begin position="1"/>
        <end position="52"/>
    </location>
</feature>
<evidence type="ECO:0000259" key="3">
    <source>
        <dbReference type="PROSITE" id="PS01124"/>
    </source>
</evidence>
<evidence type="ECO:0000313" key="4">
    <source>
        <dbReference type="EMBL" id="MBC2400199.1"/>
    </source>
</evidence>
<keyword evidence="5" id="KW-1185">Reference proteome</keyword>
<accession>A0A923EEQ1</accession>
<evidence type="ECO:0000256" key="2">
    <source>
        <dbReference type="ARBA" id="ARBA00023163"/>
    </source>
</evidence>
<proteinExistence type="predicted"/>
<dbReference type="Gene3D" id="1.10.10.60">
    <property type="entry name" value="Homeodomain-like"/>
    <property type="match status" value="1"/>
</dbReference>
<sequence>MYIRIKKSKKLLNKNSLSILDVGLSVRFNNQNYFSLIFKKLTNKSSIQFRNEKLKNSIT</sequence>
<gene>
    <name evidence="4" type="ORF">HGG79_21000</name>
</gene>
<evidence type="ECO:0000256" key="1">
    <source>
        <dbReference type="ARBA" id="ARBA00023015"/>
    </source>
</evidence>
<evidence type="ECO:0000313" key="5">
    <source>
        <dbReference type="Proteomes" id="UP000563151"/>
    </source>
</evidence>
<dbReference type="Proteomes" id="UP000563151">
    <property type="component" value="Unassembled WGS sequence"/>
</dbReference>
<dbReference type="AlphaFoldDB" id="A0A923EEQ1"/>
<dbReference type="InterPro" id="IPR009057">
    <property type="entry name" value="Homeodomain-like_sf"/>
</dbReference>